<keyword evidence="2" id="KW-1185">Reference proteome</keyword>
<sequence>MKVTALRSRDTKSVNSEADEETKVGENPADDSNIVNSEADEETKVAEKPVDVEVSTNASNRPEVETCDLSETQSHCFALHVTPEPVCSHQVFEQYGWIGLGEAESLYRIRGVYRVIFNDETEGWRESAKAGLRRR</sequence>
<dbReference type="EMBL" id="CM047587">
    <property type="protein sequence ID" value="KAI9907214.1"/>
    <property type="molecule type" value="Genomic_DNA"/>
</dbReference>
<name>A0ACC0VL37_9STRA</name>
<proteinExistence type="predicted"/>
<accession>A0ACC0VL37</accession>
<comment type="caution">
    <text evidence="1">The sequence shown here is derived from an EMBL/GenBank/DDBJ whole genome shotgun (WGS) entry which is preliminary data.</text>
</comment>
<evidence type="ECO:0000313" key="2">
    <source>
        <dbReference type="Proteomes" id="UP001163321"/>
    </source>
</evidence>
<gene>
    <name evidence="1" type="ORF">PsorP6_003912</name>
</gene>
<reference evidence="1 2" key="1">
    <citation type="journal article" date="2022" name="bioRxiv">
        <title>The genome of the oomycete Peronosclerospora sorghi, a cosmopolitan pathogen of maize and sorghum, is inflated with dispersed pseudogenes.</title>
        <authorList>
            <person name="Fletcher K."/>
            <person name="Martin F."/>
            <person name="Isakeit T."/>
            <person name="Cavanaugh K."/>
            <person name="Magill C."/>
            <person name="Michelmore R."/>
        </authorList>
    </citation>
    <scope>NUCLEOTIDE SEQUENCE [LARGE SCALE GENOMIC DNA]</scope>
    <source>
        <strain evidence="1">P6</strain>
    </source>
</reference>
<evidence type="ECO:0000313" key="1">
    <source>
        <dbReference type="EMBL" id="KAI9907214.1"/>
    </source>
</evidence>
<dbReference type="Proteomes" id="UP001163321">
    <property type="component" value="Chromosome 8"/>
</dbReference>
<protein>
    <submittedName>
        <fullName evidence="1">Uncharacterized protein</fullName>
    </submittedName>
</protein>
<organism evidence="1 2">
    <name type="scientific">Peronosclerospora sorghi</name>
    <dbReference type="NCBI Taxonomy" id="230839"/>
    <lineage>
        <taxon>Eukaryota</taxon>
        <taxon>Sar</taxon>
        <taxon>Stramenopiles</taxon>
        <taxon>Oomycota</taxon>
        <taxon>Peronosporomycetes</taxon>
        <taxon>Peronosporales</taxon>
        <taxon>Peronosporaceae</taxon>
        <taxon>Peronosclerospora</taxon>
    </lineage>
</organism>